<reference evidence="3 4" key="1">
    <citation type="submission" date="2016-10" db="EMBL/GenBank/DDBJ databases">
        <authorList>
            <person name="de Groot N.N."/>
        </authorList>
    </citation>
    <scope>NUCLEOTIDE SEQUENCE [LARGE SCALE GENOMIC DNA]</scope>
    <source>
        <strain evidence="3 4">CGMCC 1.8894</strain>
    </source>
</reference>
<dbReference type="AlphaFoldDB" id="A0A1H2ZQ51"/>
<dbReference type="InterPro" id="IPR009739">
    <property type="entry name" value="LprI-like_N"/>
</dbReference>
<name>A0A1H2ZQ51_9RHOB</name>
<evidence type="ECO:0000256" key="1">
    <source>
        <dbReference type="SAM" id="SignalP"/>
    </source>
</evidence>
<feature type="chain" id="PRO_5011586945" evidence="1">
    <location>
        <begin position="25"/>
        <end position="167"/>
    </location>
</feature>
<keyword evidence="1" id="KW-0732">Signal</keyword>
<accession>A0A1H2ZQ51</accession>
<dbReference type="Pfam" id="PF07007">
    <property type="entry name" value="LprI"/>
    <property type="match status" value="1"/>
</dbReference>
<dbReference type="EMBL" id="FNOM01000006">
    <property type="protein sequence ID" value="SDX19583.1"/>
    <property type="molecule type" value="Genomic_DNA"/>
</dbReference>
<sequence>MTPALGISGGAVLAALLLAAPAQAQDIAFNPVLLANCVAHAGDGAECIGLAAKACMESTEGGYSTYGMNACTDAEVQWWDARLNVSYSDLMAKERARDAEAFDPDRPSGADALRDMQRAWIAFRDRSCEYAALDWFGGTGASTIYVGCLLDLTARQTLMLDLALRPM</sequence>
<dbReference type="Gene3D" id="1.20.1270.180">
    <property type="match status" value="1"/>
</dbReference>
<dbReference type="STRING" id="564137.SAMN04488238_10628"/>
<evidence type="ECO:0000313" key="4">
    <source>
        <dbReference type="Proteomes" id="UP000198539"/>
    </source>
</evidence>
<dbReference type="OrthoDB" id="7340239at2"/>
<keyword evidence="4" id="KW-1185">Reference proteome</keyword>
<evidence type="ECO:0000259" key="2">
    <source>
        <dbReference type="Pfam" id="PF07007"/>
    </source>
</evidence>
<feature type="domain" description="Lysozyme inhibitor LprI-like N-terminal" evidence="2">
    <location>
        <begin position="55"/>
        <end position="158"/>
    </location>
</feature>
<evidence type="ECO:0000313" key="3">
    <source>
        <dbReference type="EMBL" id="SDX19583.1"/>
    </source>
</evidence>
<feature type="signal peptide" evidence="1">
    <location>
        <begin position="1"/>
        <end position="24"/>
    </location>
</feature>
<protein>
    <submittedName>
        <fullName evidence="3">Uncharacterized conserved protein YecT, DUF1311 family</fullName>
    </submittedName>
</protein>
<organism evidence="3 4">
    <name type="scientific">Roseicitreum antarcticum</name>
    <dbReference type="NCBI Taxonomy" id="564137"/>
    <lineage>
        <taxon>Bacteria</taxon>
        <taxon>Pseudomonadati</taxon>
        <taxon>Pseudomonadota</taxon>
        <taxon>Alphaproteobacteria</taxon>
        <taxon>Rhodobacterales</taxon>
        <taxon>Paracoccaceae</taxon>
        <taxon>Roseicitreum</taxon>
    </lineage>
</organism>
<gene>
    <name evidence="3" type="ORF">SAMN04488238_10628</name>
</gene>
<dbReference type="RefSeq" id="WP_092889342.1">
    <property type="nucleotide sequence ID" value="NZ_CP061498.1"/>
</dbReference>
<dbReference type="Proteomes" id="UP000198539">
    <property type="component" value="Unassembled WGS sequence"/>
</dbReference>
<proteinExistence type="predicted"/>